<keyword evidence="1" id="KW-0472">Membrane</keyword>
<dbReference type="EMBL" id="FQTU01000001">
    <property type="protein sequence ID" value="SHE28530.1"/>
    <property type="molecule type" value="Genomic_DNA"/>
</dbReference>
<keyword evidence="1" id="KW-1133">Transmembrane helix</keyword>
<keyword evidence="3" id="KW-1185">Reference proteome</keyword>
<dbReference type="STRING" id="1120975.SAMN02746064_00153"/>
<dbReference type="Proteomes" id="UP000184251">
    <property type="component" value="Unassembled WGS sequence"/>
</dbReference>
<protein>
    <submittedName>
        <fullName evidence="2">Uncharacterized protein</fullName>
    </submittedName>
</protein>
<dbReference type="RefSeq" id="WP_073269154.1">
    <property type="nucleotide sequence ID" value="NZ_FQTU01000001.1"/>
</dbReference>
<feature type="transmembrane region" description="Helical" evidence="1">
    <location>
        <begin position="12"/>
        <end position="36"/>
    </location>
</feature>
<gene>
    <name evidence="2" type="ORF">SAMN02746064_00153</name>
</gene>
<sequence length="126" mass="14004">MNLKSQKASTYIEIIISLFIIGLISITFMGSLGFAISSLEKASKGYGLIMESEQTLNELTGELRTFGREEMTDETAAYMEGKYTSDAIVAEINSRKGAEGLYTVKIYYKAPNLNTSDFLLTKVYLK</sequence>
<name>A0A1M4S8K5_9FIRM</name>
<evidence type="ECO:0000313" key="3">
    <source>
        <dbReference type="Proteomes" id="UP000184251"/>
    </source>
</evidence>
<proteinExistence type="predicted"/>
<reference evidence="2 3" key="1">
    <citation type="submission" date="2016-11" db="EMBL/GenBank/DDBJ databases">
        <authorList>
            <person name="Jaros S."/>
            <person name="Januszkiewicz K."/>
            <person name="Wedrychowicz H."/>
        </authorList>
    </citation>
    <scope>NUCLEOTIDE SEQUENCE [LARGE SCALE GENOMIC DNA]</scope>
    <source>
        <strain evidence="2 3">DSM 14828</strain>
    </source>
</reference>
<keyword evidence="1" id="KW-0812">Transmembrane</keyword>
<evidence type="ECO:0000256" key="1">
    <source>
        <dbReference type="SAM" id="Phobius"/>
    </source>
</evidence>
<evidence type="ECO:0000313" key="2">
    <source>
        <dbReference type="EMBL" id="SHE28530.1"/>
    </source>
</evidence>
<organism evidence="2 3">
    <name type="scientific">Alkalibacter saccharofermentans DSM 14828</name>
    <dbReference type="NCBI Taxonomy" id="1120975"/>
    <lineage>
        <taxon>Bacteria</taxon>
        <taxon>Bacillati</taxon>
        <taxon>Bacillota</taxon>
        <taxon>Clostridia</taxon>
        <taxon>Eubacteriales</taxon>
        <taxon>Eubacteriaceae</taxon>
        <taxon>Alkalibacter</taxon>
    </lineage>
</organism>
<accession>A0A1M4S8K5</accession>
<dbReference type="AlphaFoldDB" id="A0A1M4S8K5"/>